<dbReference type="CDD" id="cd00082">
    <property type="entry name" value="HisKA"/>
    <property type="match status" value="1"/>
</dbReference>
<keyword evidence="11" id="KW-1185">Reference proteome</keyword>
<organism evidence="10 11">
    <name type="scientific">Mastigocoleus testarum BC008</name>
    <dbReference type="NCBI Taxonomy" id="371196"/>
    <lineage>
        <taxon>Bacteria</taxon>
        <taxon>Bacillati</taxon>
        <taxon>Cyanobacteriota</taxon>
        <taxon>Cyanophyceae</taxon>
        <taxon>Nostocales</taxon>
        <taxon>Hapalosiphonaceae</taxon>
        <taxon>Mastigocoleus</taxon>
    </lineage>
</organism>
<dbReference type="EMBL" id="LMTZ01000140">
    <property type="protein sequence ID" value="KST63294.1"/>
    <property type="molecule type" value="Genomic_DNA"/>
</dbReference>
<dbReference type="InterPro" id="IPR036097">
    <property type="entry name" value="HisK_dim/P_sf"/>
</dbReference>
<protein>
    <recommendedName>
        <fullName evidence="2">histidine kinase</fullName>
        <ecNumber evidence="2">2.7.13.3</ecNumber>
    </recommendedName>
</protein>
<dbReference type="RefSeq" id="WP_027838811.1">
    <property type="nucleotide sequence ID" value="NZ_LMTZ01000140.1"/>
</dbReference>
<feature type="domain" description="Histidine kinase" evidence="9">
    <location>
        <begin position="198"/>
        <end position="436"/>
    </location>
</feature>
<keyword evidence="4" id="KW-0808">Transferase</keyword>
<evidence type="ECO:0000256" key="7">
    <source>
        <dbReference type="ARBA" id="ARBA00023136"/>
    </source>
</evidence>
<dbReference type="SUPFAM" id="SSF55874">
    <property type="entry name" value="ATPase domain of HSP90 chaperone/DNA topoisomerase II/histidine kinase"/>
    <property type="match status" value="1"/>
</dbReference>
<dbReference type="EC" id="2.7.13.3" evidence="2"/>
<keyword evidence="3" id="KW-0597">Phosphoprotein</keyword>
<dbReference type="Pfam" id="PF13188">
    <property type="entry name" value="PAS_8"/>
    <property type="match status" value="1"/>
</dbReference>
<evidence type="ECO:0000313" key="10">
    <source>
        <dbReference type="EMBL" id="KST63294.1"/>
    </source>
</evidence>
<dbReference type="Gene3D" id="1.10.287.130">
    <property type="match status" value="1"/>
</dbReference>
<dbReference type="InterPro" id="IPR050351">
    <property type="entry name" value="BphY/WalK/GraS-like"/>
</dbReference>
<comment type="function">
    <text evidence="8">Photoreceptor which exists in two forms that are reversibly interconvertible by light: the R form that absorbs maximally in the red region of the spectrum and the FR form that absorbs maximally in the far-red region.</text>
</comment>
<dbReference type="PRINTS" id="PR00344">
    <property type="entry name" value="BCTRLSENSOR"/>
</dbReference>
<dbReference type="InterPro" id="IPR003661">
    <property type="entry name" value="HisK_dim/P_dom"/>
</dbReference>
<sequence>MLILGFCIGFGLGIGVCTWKRVQLNSWFCWLPQLFFRKRFSPAKAPLIPRLQREIQLVKLEQQSLEQKLQICYEVLESAPIGYLQVDDENQLLWCNQQARELLGLQKWQPGEIRLLLELVRSYELDRLIEKTRDRQQIQVREWIFHPTCEDATAILEVKTRAVRATSLPLSEGRVAVYLEDCQPLLEITQVRDRAFSDLAHELRTPLTSIRLVIETLQTQIEAPLDRWLNRLLKEIDRLIGLVQSSLDLNQLETGGSIRLHREPLELRGLINTVWESLEPIAQKHNLKLVYVGPENLWVNADPQRMHQVFLNLLDNSVKYSPPNTNVRVETKVISSSDVSKSEADNSYSVEINIIDSGVGFTQNDLPHIFERFYRGDEARSRSYEAEGDKSTDIVGTGLGLAIVKQIILSHKGKISAMNHPESGGAWLKIELLGEEMADFNDTDYI</sequence>
<dbReference type="InterPro" id="IPR005467">
    <property type="entry name" value="His_kinase_dom"/>
</dbReference>
<dbReference type="InterPro" id="IPR000014">
    <property type="entry name" value="PAS"/>
</dbReference>
<comment type="catalytic activity">
    <reaction evidence="1">
        <text>ATP + protein L-histidine = ADP + protein N-phospho-L-histidine.</text>
        <dbReference type="EC" id="2.7.13.3"/>
    </reaction>
</comment>
<dbReference type="GO" id="GO:0004721">
    <property type="term" value="F:phosphoprotein phosphatase activity"/>
    <property type="evidence" value="ECO:0007669"/>
    <property type="project" value="TreeGrafter"/>
</dbReference>
<comment type="caution">
    <text evidence="10">The sequence shown here is derived from an EMBL/GenBank/DDBJ whole genome shotgun (WGS) entry which is preliminary data.</text>
</comment>
<evidence type="ECO:0000256" key="4">
    <source>
        <dbReference type="ARBA" id="ARBA00022679"/>
    </source>
</evidence>
<reference evidence="10 11" key="1">
    <citation type="journal article" date="2015" name="Genome Announc.">
        <title>Draft Genome of the Euendolithic (true boring) Cyanobacterium Mastigocoleus testarum strain BC008.</title>
        <authorList>
            <person name="Guida B.S."/>
            <person name="Garcia-Pichel F."/>
        </authorList>
    </citation>
    <scope>NUCLEOTIDE SEQUENCE [LARGE SCALE GENOMIC DNA]</scope>
    <source>
        <strain evidence="10 11">BC008</strain>
    </source>
</reference>
<evidence type="ECO:0000256" key="3">
    <source>
        <dbReference type="ARBA" id="ARBA00022553"/>
    </source>
</evidence>
<evidence type="ECO:0000256" key="1">
    <source>
        <dbReference type="ARBA" id="ARBA00000085"/>
    </source>
</evidence>
<dbReference type="GO" id="GO:0016036">
    <property type="term" value="P:cellular response to phosphate starvation"/>
    <property type="evidence" value="ECO:0007669"/>
    <property type="project" value="TreeGrafter"/>
</dbReference>
<evidence type="ECO:0000313" key="11">
    <source>
        <dbReference type="Proteomes" id="UP000053372"/>
    </source>
</evidence>
<dbReference type="CDD" id="cd00075">
    <property type="entry name" value="HATPase"/>
    <property type="match status" value="1"/>
</dbReference>
<dbReference type="OrthoDB" id="9773956at2"/>
<dbReference type="AlphaFoldDB" id="A0A0V7ZFH1"/>
<keyword evidence="6" id="KW-0902">Two-component regulatory system</keyword>
<name>A0A0V7ZFH1_9CYAN</name>
<dbReference type="InterPro" id="IPR004358">
    <property type="entry name" value="Sig_transdc_His_kin-like_C"/>
</dbReference>
<dbReference type="Gene3D" id="3.30.450.20">
    <property type="entry name" value="PAS domain"/>
    <property type="match status" value="1"/>
</dbReference>
<evidence type="ECO:0000256" key="5">
    <source>
        <dbReference type="ARBA" id="ARBA00022777"/>
    </source>
</evidence>
<accession>A0A0V7ZFH1</accession>
<keyword evidence="5 10" id="KW-0418">Kinase</keyword>
<dbReference type="SMART" id="SM00091">
    <property type="entry name" value="PAS"/>
    <property type="match status" value="1"/>
</dbReference>
<dbReference type="InterPro" id="IPR036890">
    <property type="entry name" value="HATPase_C_sf"/>
</dbReference>
<dbReference type="SUPFAM" id="SSF55785">
    <property type="entry name" value="PYP-like sensor domain (PAS domain)"/>
    <property type="match status" value="1"/>
</dbReference>
<dbReference type="InterPro" id="IPR035965">
    <property type="entry name" value="PAS-like_dom_sf"/>
</dbReference>
<dbReference type="SUPFAM" id="SSF47384">
    <property type="entry name" value="Homodimeric domain of signal transducing histidine kinase"/>
    <property type="match status" value="1"/>
</dbReference>
<dbReference type="PROSITE" id="PS50109">
    <property type="entry name" value="HIS_KIN"/>
    <property type="match status" value="1"/>
</dbReference>
<dbReference type="Pfam" id="PF00512">
    <property type="entry name" value="HisKA"/>
    <property type="match status" value="1"/>
</dbReference>
<evidence type="ECO:0000259" key="9">
    <source>
        <dbReference type="PROSITE" id="PS50109"/>
    </source>
</evidence>
<dbReference type="SMART" id="SM00388">
    <property type="entry name" value="HisKA"/>
    <property type="match status" value="1"/>
</dbReference>
<dbReference type="GO" id="GO:0000155">
    <property type="term" value="F:phosphorelay sensor kinase activity"/>
    <property type="evidence" value="ECO:0007669"/>
    <property type="project" value="InterPro"/>
</dbReference>
<evidence type="ECO:0000256" key="2">
    <source>
        <dbReference type="ARBA" id="ARBA00012438"/>
    </source>
</evidence>
<dbReference type="GO" id="GO:0005886">
    <property type="term" value="C:plasma membrane"/>
    <property type="evidence" value="ECO:0007669"/>
    <property type="project" value="TreeGrafter"/>
</dbReference>
<gene>
    <name evidence="10" type="ORF">BC008_39100</name>
</gene>
<dbReference type="SMART" id="SM00387">
    <property type="entry name" value="HATPase_c"/>
    <property type="match status" value="1"/>
</dbReference>
<dbReference type="Proteomes" id="UP000053372">
    <property type="component" value="Unassembled WGS sequence"/>
</dbReference>
<dbReference type="Gene3D" id="3.30.565.10">
    <property type="entry name" value="Histidine kinase-like ATPase, C-terminal domain"/>
    <property type="match status" value="1"/>
</dbReference>
<dbReference type="PANTHER" id="PTHR45453">
    <property type="entry name" value="PHOSPHATE REGULON SENSOR PROTEIN PHOR"/>
    <property type="match status" value="1"/>
</dbReference>
<evidence type="ECO:0000256" key="6">
    <source>
        <dbReference type="ARBA" id="ARBA00023012"/>
    </source>
</evidence>
<evidence type="ECO:0000256" key="8">
    <source>
        <dbReference type="ARBA" id="ARBA00055745"/>
    </source>
</evidence>
<keyword evidence="7" id="KW-0472">Membrane</keyword>
<dbReference type="PANTHER" id="PTHR45453:SF1">
    <property type="entry name" value="PHOSPHATE REGULON SENSOR PROTEIN PHOR"/>
    <property type="match status" value="1"/>
</dbReference>
<dbReference type="FunFam" id="3.30.565.10:FF:000006">
    <property type="entry name" value="Sensor histidine kinase WalK"/>
    <property type="match status" value="1"/>
</dbReference>
<proteinExistence type="predicted"/>
<dbReference type="Pfam" id="PF02518">
    <property type="entry name" value="HATPase_c"/>
    <property type="match status" value="1"/>
</dbReference>
<dbReference type="InterPro" id="IPR003594">
    <property type="entry name" value="HATPase_dom"/>
</dbReference>